<gene>
    <name evidence="1" type="ORF">T440DRAFT_354796</name>
</gene>
<dbReference type="EMBL" id="MU006301">
    <property type="protein sequence ID" value="KAF2851852.1"/>
    <property type="molecule type" value="Genomic_DNA"/>
</dbReference>
<proteinExistence type="predicted"/>
<organism evidence="1 2">
    <name type="scientific">Plenodomus tracheiphilus IPT5</name>
    <dbReference type="NCBI Taxonomy" id="1408161"/>
    <lineage>
        <taxon>Eukaryota</taxon>
        <taxon>Fungi</taxon>
        <taxon>Dikarya</taxon>
        <taxon>Ascomycota</taxon>
        <taxon>Pezizomycotina</taxon>
        <taxon>Dothideomycetes</taxon>
        <taxon>Pleosporomycetidae</taxon>
        <taxon>Pleosporales</taxon>
        <taxon>Pleosporineae</taxon>
        <taxon>Leptosphaeriaceae</taxon>
        <taxon>Plenodomus</taxon>
    </lineage>
</organism>
<dbReference type="OrthoDB" id="3892815at2759"/>
<keyword evidence="2" id="KW-1185">Reference proteome</keyword>
<feature type="non-terminal residue" evidence="1">
    <location>
        <position position="1"/>
    </location>
</feature>
<protein>
    <submittedName>
        <fullName evidence="1">Uncharacterized protein</fullName>
    </submittedName>
</protein>
<dbReference type="Proteomes" id="UP000799423">
    <property type="component" value="Unassembled WGS sequence"/>
</dbReference>
<evidence type="ECO:0000313" key="2">
    <source>
        <dbReference type="Proteomes" id="UP000799423"/>
    </source>
</evidence>
<evidence type="ECO:0000313" key="1">
    <source>
        <dbReference type="EMBL" id="KAF2851852.1"/>
    </source>
</evidence>
<reference evidence="1" key="1">
    <citation type="submission" date="2020-01" db="EMBL/GenBank/DDBJ databases">
        <authorList>
            <consortium name="DOE Joint Genome Institute"/>
            <person name="Haridas S."/>
            <person name="Albert R."/>
            <person name="Binder M."/>
            <person name="Bloem J."/>
            <person name="Labutti K."/>
            <person name="Salamov A."/>
            <person name="Andreopoulos B."/>
            <person name="Baker S.E."/>
            <person name="Barry K."/>
            <person name="Bills G."/>
            <person name="Bluhm B.H."/>
            <person name="Cannon C."/>
            <person name="Castanera R."/>
            <person name="Culley D.E."/>
            <person name="Daum C."/>
            <person name="Ezra D."/>
            <person name="Gonzalez J.B."/>
            <person name="Henrissat B."/>
            <person name="Kuo A."/>
            <person name="Liang C."/>
            <person name="Lipzen A."/>
            <person name="Lutzoni F."/>
            <person name="Magnuson J."/>
            <person name="Mondo S."/>
            <person name="Nolan M."/>
            <person name="Ohm R."/>
            <person name="Pangilinan J."/>
            <person name="Park H.-J."/>
            <person name="Ramirez L."/>
            <person name="Alfaro M."/>
            <person name="Sun H."/>
            <person name="Tritt A."/>
            <person name="Yoshinaga Y."/>
            <person name="Zwiers L.-H."/>
            <person name="Turgeon B.G."/>
            <person name="Goodwin S.B."/>
            <person name="Spatafora J.W."/>
            <person name="Crous P.W."/>
            <person name="Grigoriev I.V."/>
        </authorList>
    </citation>
    <scope>NUCLEOTIDE SEQUENCE</scope>
    <source>
        <strain evidence="1">IPT5</strain>
    </source>
</reference>
<dbReference type="AlphaFoldDB" id="A0A6A7B9H3"/>
<feature type="non-terminal residue" evidence="1">
    <location>
        <position position="77"/>
    </location>
</feature>
<accession>A0A6A7B9H3</accession>
<name>A0A6A7B9H3_9PLEO</name>
<sequence>TRRKTHLNALPESVTVELEEVPGYEDADRMEQAQNCEAWFTARVPGNTTPSFKSFAISRRYGVKVKVGVGLGGKGFE</sequence>